<evidence type="ECO:0000313" key="3">
    <source>
        <dbReference type="Proteomes" id="UP000184211"/>
    </source>
</evidence>
<dbReference type="STRING" id="870908.SAMN04488044_2552"/>
<reference evidence="3" key="1">
    <citation type="submission" date="2016-11" db="EMBL/GenBank/DDBJ databases">
        <authorList>
            <person name="Varghese N."/>
            <person name="Submissions S."/>
        </authorList>
    </citation>
    <scope>NUCLEOTIDE SEQUENCE [LARGE SCALE GENOMIC DNA]</scope>
    <source>
        <strain evidence="3">DSM 28223</strain>
    </source>
</reference>
<dbReference type="OrthoDB" id="7791409at2"/>
<dbReference type="PROSITE" id="PS51257">
    <property type="entry name" value="PROKAR_LIPOPROTEIN"/>
    <property type="match status" value="1"/>
</dbReference>
<feature type="signal peptide" evidence="1">
    <location>
        <begin position="1"/>
        <end position="24"/>
    </location>
</feature>
<keyword evidence="3" id="KW-1185">Reference proteome</keyword>
<dbReference type="EMBL" id="FQWM01000005">
    <property type="protein sequence ID" value="SHH44425.1"/>
    <property type="molecule type" value="Genomic_DNA"/>
</dbReference>
<organism evidence="2 3">
    <name type="scientific">Cognatishimia maritima</name>
    <dbReference type="NCBI Taxonomy" id="870908"/>
    <lineage>
        <taxon>Bacteria</taxon>
        <taxon>Pseudomonadati</taxon>
        <taxon>Pseudomonadota</taxon>
        <taxon>Alphaproteobacteria</taxon>
        <taxon>Rhodobacterales</taxon>
        <taxon>Paracoccaceae</taxon>
        <taxon>Cognatishimia</taxon>
    </lineage>
</organism>
<accession>A0A1M5T122</accession>
<dbReference type="AlphaFoldDB" id="A0A1M5T122"/>
<evidence type="ECO:0000313" key="2">
    <source>
        <dbReference type="EMBL" id="SHH44425.1"/>
    </source>
</evidence>
<dbReference type="Proteomes" id="UP000184211">
    <property type="component" value="Unassembled WGS sequence"/>
</dbReference>
<keyword evidence="1" id="KW-0732">Signal</keyword>
<dbReference type="RefSeq" id="WP_072793415.1">
    <property type="nucleotide sequence ID" value="NZ_FQWM01000005.1"/>
</dbReference>
<evidence type="ECO:0008006" key="4">
    <source>
        <dbReference type="Google" id="ProtNLM"/>
    </source>
</evidence>
<proteinExistence type="predicted"/>
<protein>
    <recommendedName>
        <fullName evidence="4">DUF2125 domain-containing protein</fullName>
    </recommendedName>
</protein>
<gene>
    <name evidence="2" type="ORF">SAMN04488044_2552</name>
</gene>
<sequence length="500" mass="52885">MSRWTQLSGATALACVFSASAGFADVTAQQVWGDWKSYLEGFGYTVSATETTDSDTLLVSEVTMAFSVPEADGTFEITMPDMAFQNLGDGTVSIDMPGTSTMVIEGEAEGEEFRVVMEMDLSNATTLVSGDTDDLTYQYDATSIAVAITEFTIVEEDAPDDIQMSMVMNNVSGSSSVKVGATRDMAQTMSVGSLTYDMQIADDGVNVALKGALSDVGFDGTASMPIEFDLEDPNALFTSGFSTGGTFTQGSSSVSMNVVENEQAFSLQSNAGVGELEMAIGEDGLRYLGGAKDLSISATGAELPFPISFAMEEIGYKFVMPLAASDQPQDFGLGLTFAGVAVPDVLWNIFDPSEVLPREPATVSFDLDGTAILTEDLTNPEIEDAEEFPGELLSLSLKDLVVEIAGAELTGLGNFTFDNSDLDSFDGMPRPLGSADFRLLGGNGLLDKVVQMGFVSAEQAMGARMMMGLFAVAGPAEDELRSTIEVNEEGHVLANGQRIK</sequence>
<feature type="chain" id="PRO_5012206407" description="DUF2125 domain-containing protein" evidence="1">
    <location>
        <begin position="25"/>
        <end position="500"/>
    </location>
</feature>
<name>A0A1M5T122_9RHOB</name>
<evidence type="ECO:0000256" key="1">
    <source>
        <dbReference type="SAM" id="SignalP"/>
    </source>
</evidence>